<evidence type="ECO:0008006" key="4">
    <source>
        <dbReference type="Google" id="ProtNLM"/>
    </source>
</evidence>
<dbReference type="EMBL" id="KI631555">
    <property type="protein sequence ID" value="EYU26855.1"/>
    <property type="molecule type" value="Genomic_DNA"/>
</dbReference>
<dbReference type="STRING" id="4155.A0A022QK22"/>
<dbReference type="Proteomes" id="UP000030748">
    <property type="component" value="Unassembled WGS sequence"/>
</dbReference>
<sequence length="97" mass="11482">MWRLKIAEGGDGSGGGGWLTTTNNHVGRQHWEFDREAGTAEERAQVERIRRDFKKKRFRFKQSADLLMRMQTSSIHISKLRMREIKIQNKPEERLQK</sequence>
<dbReference type="GO" id="GO:0016104">
    <property type="term" value="P:triterpenoid biosynthetic process"/>
    <property type="evidence" value="ECO:0007669"/>
    <property type="project" value="InterPro"/>
</dbReference>
<proteinExistence type="predicted"/>
<accession>A0A022QK22</accession>
<evidence type="ECO:0000313" key="3">
    <source>
        <dbReference type="Proteomes" id="UP000030748"/>
    </source>
</evidence>
<feature type="compositionally biased region" description="Gly residues" evidence="1">
    <location>
        <begin position="9"/>
        <end position="18"/>
    </location>
</feature>
<name>A0A022QK22_ERYGU</name>
<dbReference type="SUPFAM" id="SSF48239">
    <property type="entry name" value="Terpenoid cyclases/Protein prenyltransferases"/>
    <property type="match status" value="1"/>
</dbReference>
<gene>
    <name evidence="2" type="ORF">MIMGU_mgv11b015758mg</name>
</gene>
<evidence type="ECO:0000313" key="2">
    <source>
        <dbReference type="EMBL" id="EYU26855.1"/>
    </source>
</evidence>
<dbReference type="AlphaFoldDB" id="A0A022QK22"/>
<dbReference type="GO" id="GO:0005811">
    <property type="term" value="C:lipid droplet"/>
    <property type="evidence" value="ECO:0007669"/>
    <property type="project" value="InterPro"/>
</dbReference>
<organism evidence="2 3">
    <name type="scientific">Erythranthe guttata</name>
    <name type="common">Yellow monkey flower</name>
    <name type="synonym">Mimulus guttatus</name>
    <dbReference type="NCBI Taxonomy" id="4155"/>
    <lineage>
        <taxon>Eukaryota</taxon>
        <taxon>Viridiplantae</taxon>
        <taxon>Streptophyta</taxon>
        <taxon>Embryophyta</taxon>
        <taxon>Tracheophyta</taxon>
        <taxon>Spermatophyta</taxon>
        <taxon>Magnoliopsida</taxon>
        <taxon>eudicotyledons</taxon>
        <taxon>Gunneridae</taxon>
        <taxon>Pentapetalae</taxon>
        <taxon>asterids</taxon>
        <taxon>lamiids</taxon>
        <taxon>Lamiales</taxon>
        <taxon>Phrymaceae</taxon>
        <taxon>Erythranthe</taxon>
    </lineage>
</organism>
<dbReference type="InterPro" id="IPR018333">
    <property type="entry name" value="Squalene_cyclase"/>
</dbReference>
<protein>
    <recommendedName>
        <fullName evidence="4">Squalene cyclase N-terminal domain-containing protein</fullName>
    </recommendedName>
</protein>
<evidence type="ECO:0000256" key="1">
    <source>
        <dbReference type="SAM" id="MobiDB-lite"/>
    </source>
</evidence>
<keyword evidence="3" id="KW-1185">Reference proteome</keyword>
<reference evidence="2 3" key="1">
    <citation type="journal article" date="2013" name="Proc. Natl. Acad. Sci. U.S.A.">
        <title>Fine-scale variation in meiotic recombination in Mimulus inferred from population shotgun sequencing.</title>
        <authorList>
            <person name="Hellsten U."/>
            <person name="Wright K.M."/>
            <person name="Jenkins J."/>
            <person name="Shu S."/>
            <person name="Yuan Y."/>
            <person name="Wessler S.R."/>
            <person name="Schmutz J."/>
            <person name="Willis J.H."/>
            <person name="Rokhsar D.S."/>
        </authorList>
    </citation>
    <scope>NUCLEOTIDE SEQUENCE [LARGE SCALE GENOMIC DNA]</scope>
    <source>
        <strain evidence="3">cv. DUN x IM62</strain>
    </source>
</reference>
<dbReference type="InterPro" id="IPR008930">
    <property type="entry name" value="Terpenoid_cyclase/PrenylTrfase"/>
</dbReference>
<dbReference type="GO" id="GO:0016866">
    <property type="term" value="F:intramolecular transferase activity"/>
    <property type="evidence" value="ECO:0007669"/>
    <property type="project" value="InterPro"/>
</dbReference>
<feature type="region of interest" description="Disordered" evidence="1">
    <location>
        <begin position="1"/>
        <end position="23"/>
    </location>
</feature>
<dbReference type="PANTHER" id="PTHR11764:SF19">
    <property type="entry name" value="TERPENE CYCLASE_MUTASE FAMILY MEMBER"/>
    <property type="match status" value="1"/>
</dbReference>
<dbReference type="PANTHER" id="PTHR11764">
    <property type="entry name" value="TERPENE CYCLASE/MUTASE FAMILY MEMBER"/>
    <property type="match status" value="1"/>
</dbReference>